<dbReference type="Proteomes" id="UP000595512">
    <property type="component" value="Chromosome"/>
</dbReference>
<dbReference type="RefSeq" id="WP_107920799.1">
    <property type="nucleotide sequence ID" value="NZ_CP066701.1"/>
</dbReference>
<feature type="transmembrane region" description="Helical" evidence="1">
    <location>
        <begin position="281"/>
        <end position="297"/>
    </location>
</feature>
<gene>
    <name evidence="2" type="ORF">JGZ69_00530</name>
</gene>
<proteinExistence type="predicted"/>
<evidence type="ECO:0000256" key="1">
    <source>
        <dbReference type="SAM" id="Phobius"/>
    </source>
</evidence>
<feature type="transmembrane region" description="Helical" evidence="1">
    <location>
        <begin position="92"/>
        <end position="111"/>
    </location>
</feature>
<evidence type="ECO:0000313" key="3">
    <source>
        <dbReference type="Proteomes" id="UP000595512"/>
    </source>
</evidence>
<protein>
    <recommendedName>
        <fullName evidence="4">MFS transporter</fullName>
    </recommendedName>
</protein>
<dbReference type="AlphaFoldDB" id="A0AB37HJI1"/>
<feature type="transmembrane region" description="Helical" evidence="1">
    <location>
        <begin position="225"/>
        <end position="246"/>
    </location>
</feature>
<keyword evidence="1" id="KW-0812">Transmembrane</keyword>
<dbReference type="KEGG" id="hspo:JGZ69_00530"/>
<reference evidence="2 3" key="1">
    <citation type="submission" date="2020-12" db="EMBL/GenBank/DDBJ databases">
        <title>Taxonomic evaluation of the Bacillus sporothermodurans group of bacteria based on whole genome sequences.</title>
        <authorList>
            <person name="Fiedler G."/>
            <person name="Herbstmann A.-D."/>
            <person name="Doll E."/>
            <person name="Wenning M."/>
            <person name="Brinks E."/>
            <person name="Kabisch J."/>
            <person name="Breitenwieser F."/>
            <person name="Lappann M."/>
            <person name="Boehnlein C."/>
            <person name="Franz C."/>
        </authorList>
    </citation>
    <scope>NUCLEOTIDE SEQUENCE [LARGE SCALE GENOMIC DNA]</scope>
    <source>
        <strain evidence="2 3">DSM 10599</strain>
    </source>
</reference>
<evidence type="ECO:0000313" key="2">
    <source>
        <dbReference type="EMBL" id="QQX25547.1"/>
    </source>
</evidence>
<evidence type="ECO:0008006" key="4">
    <source>
        <dbReference type="Google" id="ProtNLM"/>
    </source>
</evidence>
<feature type="transmembrane region" description="Helical" evidence="1">
    <location>
        <begin position="66"/>
        <end position="86"/>
    </location>
</feature>
<feature type="transmembrane region" description="Helical" evidence="1">
    <location>
        <begin position="253"/>
        <end position="275"/>
    </location>
</feature>
<sequence length="365" mass="41733">MKTKVFRLFQLAKILNKFAEVFYFISFISIVFTLTHSPLFIVFISCFVLIGKYIGNVVGLRLANNYIFSTQFIKIIVLVLFFILVINNHAASIPLMVLSFVIATLDGFFLHNMNTLQSFISRREDMLVSNGFHVYLDPLILLSSWIIGSLLFLKGNSEIVLFVAIILSTASLIIFYAMPSQNSTIHLRNNQKDNGKNIHIVNVIEIVVRTSWMAVILFLLVHHQIFWWGILNSVFFCGIVFAYFLLMKFHPTFVLFEQKILIINTLCMGIIMFGMSFTTQHLWMSIFVFLGGTTSQIRETILSSRLIKKGIFRQNGLFFTCVSVTSLLTFGLIINIFGVSSLYVITSILTILLGFYYLFGEAQHH</sequence>
<feature type="transmembrane region" description="Helical" evidence="1">
    <location>
        <begin position="317"/>
        <end position="336"/>
    </location>
</feature>
<dbReference type="EMBL" id="CP066701">
    <property type="protein sequence ID" value="QQX25547.1"/>
    <property type="molecule type" value="Genomic_DNA"/>
</dbReference>
<feature type="transmembrane region" description="Helical" evidence="1">
    <location>
        <begin position="199"/>
        <end position="219"/>
    </location>
</feature>
<keyword evidence="1" id="KW-1133">Transmembrane helix</keyword>
<accession>A0AB37HJI1</accession>
<keyword evidence="1" id="KW-0472">Membrane</keyword>
<name>A0AB37HJI1_9BACI</name>
<feature type="transmembrane region" description="Helical" evidence="1">
    <location>
        <begin position="342"/>
        <end position="359"/>
    </location>
</feature>
<feature type="transmembrane region" description="Helical" evidence="1">
    <location>
        <begin position="159"/>
        <end position="178"/>
    </location>
</feature>
<feature type="transmembrane region" description="Helical" evidence="1">
    <location>
        <begin position="21"/>
        <end position="54"/>
    </location>
</feature>
<organism evidence="2 3">
    <name type="scientific">Heyndrickxia sporothermodurans</name>
    <dbReference type="NCBI Taxonomy" id="46224"/>
    <lineage>
        <taxon>Bacteria</taxon>
        <taxon>Bacillati</taxon>
        <taxon>Bacillota</taxon>
        <taxon>Bacilli</taxon>
        <taxon>Bacillales</taxon>
        <taxon>Bacillaceae</taxon>
        <taxon>Heyndrickxia</taxon>
    </lineage>
</organism>
<feature type="transmembrane region" description="Helical" evidence="1">
    <location>
        <begin position="132"/>
        <end position="153"/>
    </location>
</feature>